<feature type="compositionally biased region" description="Basic residues" evidence="6">
    <location>
        <begin position="1"/>
        <end position="11"/>
    </location>
</feature>
<dbReference type="Pfam" id="PF00636">
    <property type="entry name" value="Ribonuclease_3"/>
    <property type="match status" value="2"/>
</dbReference>
<accession>A0ABQ8QM09</accession>
<keyword evidence="1" id="KW-0677">Repeat</keyword>
<dbReference type="SUPFAM" id="SSF69065">
    <property type="entry name" value="RNase III domain-like"/>
    <property type="match status" value="2"/>
</dbReference>
<dbReference type="PANTHER" id="PTHR14950:SF37">
    <property type="entry name" value="ENDORIBONUCLEASE DICER"/>
    <property type="match status" value="1"/>
</dbReference>
<comment type="caution">
    <text evidence="8">The sequence shown here is derived from an EMBL/GenBank/DDBJ whole genome shotgun (WGS) entry which is preliminary data.</text>
</comment>
<dbReference type="InterPro" id="IPR005034">
    <property type="entry name" value="Dicer_dimerisation"/>
</dbReference>
<feature type="compositionally biased region" description="Basic and acidic residues" evidence="6">
    <location>
        <begin position="1104"/>
        <end position="1119"/>
    </location>
</feature>
<evidence type="ECO:0000256" key="5">
    <source>
        <dbReference type="ARBA" id="ARBA00022840"/>
    </source>
</evidence>
<sequence>MLKVWKKKWKASHTPEDHDRRASIGGADLTASGLESNEAALPSGDSSLAGEVWSTYGPSKRRREDSPSASHKRKKTSSEASNFVESVKGREVLDLALKENIIFAAPNADAAVAFLAEYIVKGWEDWESNDEIKYPVVIVDALSIIKSSLQVVIPHIDVVTYGAVDLNIRKSKRQVLLIDSPSLLDDLTRDLIKLKRVGSLVFGNIPSCEDGSSIAHPILRIMKNFYMVLEPSSRPHILAGLFAPTSFSSNVTFNSLVLEATLGCKIYGLTAESRTKCLVEPFPVRESVAIYDTPQLLPTTPLVRQLRSLSPNDPCVRRLLKNHQHTLSQLGSFAADLVWRRETEQIDCLSPEIWQLLKDTEFTSPNIDISSPNFNVTPKVLKLVQILKCCQEFGDGFRGVVFVHRRIVAHMLMQLLSSLDSELGFLRVRVLVGARNLDTSPQDNVIRLMENGSCNLLIATKSVEDLDLPKVSVLIKFDLFDSQLSHARVLSHSLGAEGHIISMVERGNSAHSTIVSHLSNLSPRLRAWMNTVCWTPQSSIARETLYTDGDPYFSDSDQESASFIRDPTTGSRLYPQDAVNAMYFLPSDEYDPAGEESLYNPLFEFDVQDDGRFICRIKRPFQSVPMLWSDPSLTKAGARRLAAYDVCVRLHERGLLSPNVFPTTWAIPSDNNALPAIDPVIWGTRVYGKKLPAFWSNSALVSLDPLTRLYPMIISIEFKTNSIPPHAPLLLLTRQPLPDIPAFNVFFGGLPTRVNLTRAEPFSVDERQFQDIHSYNDQLWRGVLNKPYSSTLHEILALYAPLESDWSCKTAQSSGLLSVFSHISWSSISATLENWIVPLKCDNAEVLQKDTEDALIQDRWTLYTRRYDAAVVRSDLTPLSKPLDPELQEYENLVEFCKARRKGFEGLKDYEQPLLEVSCLPSFIDRLEPVAGPFTPSTMKHRYFIPELCAKVTVPASTFRTALLLPCIMRRVDDFLLVKELNAGLLSDCVSEKLLHAAISAPSAGIEYDYERLELLGDAFLKLLSSIYIFVIYPKADEASMHNYRQAIISNKSLWKNAIAVGLPAFVQSRPFSLKGWSPPRLSASDAREARESSTSFRTNTVSDDERNAGETKSRKDLSGSKLRNNNGKNSLQPVQHLGDKALADVVEAIMGAALLSGGTDVALKAAKALNIPLPNIEQWADFGKRAQESSKPVSVQISSSTIGAIEAIVGCQFKRPQFLVQALTHISKTSVQSTTYERLEFIGDAILDFMVIRHVFHRYQQMGPGALSLLKGVMVSNTTLAAVCVSSGLHHHLLFESDKLAHDIREYEYLLNRARTEEYTLAEKGRSIGQFWHNIESPKVLSDLLESILGALYVSDQYTPVGAEAFFDKVFKPFYDRHITLQTLSHHPKKILFELIQSKGCENYSLDKESNEYLVLVHDVVLASTQDETGISGAKVASCIGLYALEGDPGFLARTCDCWKKAK</sequence>
<name>A0ABQ8QM09_9AGAR</name>
<feature type="region of interest" description="Disordered" evidence="6">
    <location>
        <begin position="1078"/>
        <end position="1135"/>
    </location>
</feature>
<gene>
    <name evidence="8" type="ORF">F5050DRAFT_1892692</name>
</gene>
<feature type="domain" description="RNase III" evidence="7">
    <location>
        <begin position="984"/>
        <end position="1159"/>
    </location>
</feature>
<dbReference type="InterPro" id="IPR027417">
    <property type="entry name" value="P-loop_NTPase"/>
</dbReference>
<protein>
    <recommendedName>
        <fullName evidence="7">RNase III domain-containing protein</fullName>
    </recommendedName>
</protein>
<evidence type="ECO:0000256" key="1">
    <source>
        <dbReference type="ARBA" id="ARBA00022737"/>
    </source>
</evidence>
<evidence type="ECO:0000313" key="8">
    <source>
        <dbReference type="EMBL" id="KAJ3999519.1"/>
    </source>
</evidence>
<feature type="compositionally biased region" description="Basic and acidic residues" evidence="6">
    <location>
        <begin position="13"/>
        <end position="22"/>
    </location>
</feature>
<evidence type="ECO:0000256" key="3">
    <source>
        <dbReference type="ARBA" id="ARBA00022801"/>
    </source>
</evidence>
<evidence type="ECO:0000313" key="9">
    <source>
        <dbReference type="Proteomes" id="UP001163828"/>
    </source>
</evidence>
<evidence type="ECO:0000259" key="7">
    <source>
        <dbReference type="PROSITE" id="PS50142"/>
    </source>
</evidence>
<organism evidence="8 9">
    <name type="scientific">Lentinula boryana</name>
    <dbReference type="NCBI Taxonomy" id="40481"/>
    <lineage>
        <taxon>Eukaryota</taxon>
        <taxon>Fungi</taxon>
        <taxon>Dikarya</taxon>
        <taxon>Basidiomycota</taxon>
        <taxon>Agaricomycotina</taxon>
        <taxon>Agaricomycetes</taxon>
        <taxon>Agaricomycetidae</taxon>
        <taxon>Agaricales</taxon>
        <taxon>Marasmiineae</taxon>
        <taxon>Omphalotaceae</taxon>
        <taxon>Lentinula</taxon>
    </lineage>
</organism>
<dbReference type="Pfam" id="PF03368">
    <property type="entry name" value="Dicer_dimer"/>
    <property type="match status" value="1"/>
</dbReference>
<evidence type="ECO:0000256" key="4">
    <source>
        <dbReference type="ARBA" id="ARBA00022806"/>
    </source>
</evidence>
<keyword evidence="3" id="KW-0378">Hydrolase</keyword>
<dbReference type="InterPro" id="IPR036389">
    <property type="entry name" value="RNase_III_sf"/>
</dbReference>
<feature type="region of interest" description="Disordered" evidence="6">
    <location>
        <begin position="1"/>
        <end position="80"/>
    </location>
</feature>
<proteinExistence type="predicted"/>
<dbReference type="EMBL" id="MU790537">
    <property type="protein sequence ID" value="KAJ3999519.1"/>
    <property type="molecule type" value="Genomic_DNA"/>
</dbReference>
<evidence type="ECO:0000256" key="2">
    <source>
        <dbReference type="ARBA" id="ARBA00022741"/>
    </source>
</evidence>
<evidence type="ECO:0000256" key="6">
    <source>
        <dbReference type="SAM" id="MobiDB-lite"/>
    </source>
</evidence>
<reference evidence="8" key="1">
    <citation type="submission" date="2022-08" db="EMBL/GenBank/DDBJ databases">
        <authorList>
            <consortium name="DOE Joint Genome Institute"/>
            <person name="Min B."/>
            <person name="Riley R."/>
            <person name="Sierra-Patev S."/>
            <person name="Naranjo-Ortiz M."/>
            <person name="Looney B."/>
            <person name="Konkel Z."/>
            <person name="Slot J.C."/>
            <person name="Sakamoto Y."/>
            <person name="Steenwyk J.L."/>
            <person name="Rokas A."/>
            <person name="Carro J."/>
            <person name="Camarero S."/>
            <person name="Ferreira P."/>
            <person name="Molpeceres G."/>
            <person name="Ruiz-Duenas F.J."/>
            <person name="Serrano A."/>
            <person name="Henrissat B."/>
            <person name="Drula E."/>
            <person name="Hughes K.W."/>
            <person name="Mata J.L."/>
            <person name="Ishikawa N.K."/>
            <person name="Vargas-Isla R."/>
            <person name="Ushijima S."/>
            <person name="Smith C.A."/>
            <person name="Ahrendt S."/>
            <person name="Andreopoulos W."/>
            <person name="He G."/>
            <person name="Labutti K."/>
            <person name="Lipzen A."/>
            <person name="Ng V."/>
            <person name="Sandor L."/>
            <person name="Barry K."/>
            <person name="Martinez A.T."/>
            <person name="Xiao Y."/>
            <person name="Gibbons J.G."/>
            <person name="Terashima K."/>
            <person name="Hibbett D.S."/>
            <person name="Grigoriev I.V."/>
        </authorList>
    </citation>
    <scope>NUCLEOTIDE SEQUENCE</scope>
    <source>
        <strain evidence="8">TFB10827</strain>
    </source>
</reference>
<keyword evidence="5" id="KW-0067">ATP-binding</keyword>
<keyword evidence="4" id="KW-0347">Helicase</keyword>
<keyword evidence="9" id="KW-1185">Reference proteome</keyword>
<dbReference type="SMART" id="SM00535">
    <property type="entry name" value="RIBOc"/>
    <property type="match status" value="2"/>
</dbReference>
<dbReference type="PROSITE" id="PS50142">
    <property type="entry name" value="RNASE_3_2"/>
    <property type="match status" value="2"/>
</dbReference>
<dbReference type="InterPro" id="IPR000999">
    <property type="entry name" value="RNase_III_dom"/>
</dbReference>
<dbReference type="PANTHER" id="PTHR14950">
    <property type="entry name" value="DICER-RELATED"/>
    <property type="match status" value="1"/>
</dbReference>
<feature type="domain" description="RNase III" evidence="7">
    <location>
        <begin position="1203"/>
        <end position="1358"/>
    </location>
</feature>
<feature type="compositionally biased region" description="Polar residues" evidence="6">
    <location>
        <begin position="1122"/>
        <end position="1134"/>
    </location>
</feature>
<dbReference type="SUPFAM" id="SSF52540">
    <property type="entry name" value="P-loop containing nucleoside triphosphate hydrolases"/>
    <property type="match status" value="1"/>
</dbReference>
<dbReference type="Gene3D" id="3.40.50.300">
    <property type="entry name" value="P-loop containing nucleotide triphosphate hydrolases"/>
    <property type="match status" value="1"/>
</dbReference>
<dbReference type="Gene3D" id="1.10.1520.10">
    <property type="entry name" value="Ribonuclease III domain"/>
    <property type="match status" value="2"/>
</dbReference>
<dbReference type="CDD" id="cd00593">
    <property type="entry name" value="RIBOc"/>
    <property type="match status" value="2"/>
</dbReference>
<keyword evidence="2" id="KW-0547">Nucleotide-binding</keyword>
<dbReference type="Proteomes" id="UP001163828">
    <property type="component" value="Unassembled WGS sequence"/>
</dbReference>